<dbReference type="KEGG" id="slk:SLUN_00055"/>
<gene>
    <name evidence="4" type="ORF">SLUN_00055</name>
</gene>
<name>A0A2R4SVJ7_9ACTN</name>
<accession>A0A2R4SVJ7</accession>
<dbReference type="AlphaFoldDB" id="A0A2R4SVJ7"/>
<evidence type="ECO:0000313" key="4">
    <source>
        <dbReference type="EMBL" id="AVZ70897.1"/>
    </source>
</evidence>
<comment type="similarity">
    <text evidence="1">Belongs to the DprA/Smf family.</text>
</comment>
<dbReference type="SUPFAM" id="SSF102405">
    <property type="entry name" value="MCP/YpsA-like"/>
    <property type="match status" value="1"/>
</dbReference>
<organism evidence="4 5">
    <name type="scientific">Streptomyces lunaelactis</name>
    <dbReference type="NCBI Taxonomy" id="1535768"/>
    <lineage>
        <taxon>Bacteria</taxon>
        <taxon>Bacillati</taxon>
        <taxon>Actinomycetota</taxon>
        <taxon>Actinomycetes</taxon>
        <taxon>Kitasatosporales</taxon>
        <taxon>Streptomycetaceae</taxon>
        <taxon>Streptomyces</taxon>
    </lineage>
</organism>
<evidence type="ECO:0000256" key="1">
    <source>
        <dbReference type="ARBA" id="ARBA00006525"/>
    </source>
</evidence>
<dbReference type="InterPro" id="IPR003488">
    <property type="entry name" value="DprA"/>
</dbReference>
<evidence type="ECO:0000313" key="5">
    <source>
        <dbReference type="Proteomes" id="UP000244201"/>
    </source>
</evidence>
<dbReference type="Proteomes" id="UP000244201">
    <property type="component" value="Chromosome"/>
</dbReference>
<keyword evidence="5" id="KW-1185">Reference proteome</keyword>
<dbReference type="GO" id="GO:0009294">
    <property type="term" value="P:DNA-mediated transformation"/>
    <property type="evidence" value="ECO:0007669"/>
    <property type="project" value="InterPro"/>
</dbReference>
<dbReference type="Gene3D" id="3.40.50.450">
    <property type="match status" value="1"/>
</dbReference>
<evidence type="ECO:0000256" key="2">
    <source>
        <dbReference type="SAM" id="MobiDB-lite"/>
    </source>
</evidence>
<feature type="region of interest" description="Disordered" evidence="2">
    <location>
        <begin position="1"/>
        <end position="31"/>
    </location>
</feature>
<dbReference type="PANTHER" id="PTHR43022:SF1">
    <property type="entry name" value="PROTEIN SMF"/>
    <property type="match status" value="1"/>
</dbReference>
<protein>
    <recommendedName>
        <fullName evidence="3">Smf/DprA SLOG domain-containing protein</fullName>
    </recommendedName>
</protein>
<reference evidence="4 5" key="1">
    <citation type="submission" date="2018-01" db="EMBL/GenBank/DDBJ databases">
        <title>Complete genome sequence of Streptomyces lunaelactis MM109T, a Ferroverdin A producer isolated from cave moonmilk deposits.</title>
        <authorList>
            <person name="Naome A."/>
            <person name="Martinet L."/>
            <person name="Maciejewska M."/>
            <person name="Anderssen S."/>
            <person name="Adam D."/>
            <person name="Tenconi E."/>
            <person name="Deflandre B."/>
            <person name="Arguelles-Arias A."/>
            <person name="Calusinska M."/>
            <person name="Copieters W."/>
            <person name="Karim L."/>
            <person name="Hanikenne M."/>
            <person name="Baurain D."/>
            <person name="van Wezel G."/>
            <person name="Smargiasso N."/>
            <person name="de Pauw E."/>
            <person name="Delfosse P."/>
            <person name="Rigali S."/>
        </authorList>
    </citation>
    <scope>NUCLEOTIDE SEQUENCE [LARGE SCALE GENOMIC DNA]</scope>
    <source>
        <strain evidence="4 5">MM109</strain>
    </source>
</reference>
<dbReference type="PANTHER" id="PTHR43022">
    <property type="entry name" value="PROTEIN SMF"/>
    <property type="match status" value="1"/>
</dbReference>
<evidence type="ECO:0000259" key="3">
    <source>
        <dbReference type="Pfam" id="PF02481"/>
    </source>
</evidence>
<dbReference type="Pfam" id="PF02481">
    <property type="entry name" value="DNA_processg_A"/>
    <property type="match status" value="1"/>
</dbReference>
<sequence>MQPGRTHPRPADPNGSQLPCEVPVPVSPNKPSKRAARAALSHFYRPADVAADLANIGPVDLWQDLAADPSSRLAGYRPEEELSAARLTADFVIPGDAEWPAALDALGDACPLGLWVRGSGDLADLSAHAVAVTGRRNSSASGTATAAQLTRELIDAGRTVTSALSYGIDTAAQHAAHAVPAPTVAVLPCGLDSCHPHNQTELLHSVVNRGGVAVSAYRPGTPASRNTLAATAQLLAALAGAVVLVEPAPDPSTVPLEAAQAAHRMGRPVLLLNSADIDAAAGHARRATRGRGGRRRPGTAGEAAQLLESVQAHRAASTADVIAALT</sequence>
<proteinExistence type="inferred from homology"/>
<dbReference type="InterPro" id="IPR057666">
    <property type="entry name" value="DrpA_SLOG"/>
</dbReference>
<feature type="domain" description="Smf/DprA SLOG" evidence="3">
    <location>
        <begin position="91"/>
        <end position="274"/>
    </location>
</feature>
<dbReference type="EMBL" id="CP026304">
    <property type="protein sequence ID" value="AVZ70897.1"/>
    <property type="molecule type" value="Genomic_DNA"/>
</dbReference>